<name>A0A953L8G4_9BACT</name>
<feature type="domain" description="HTH araC/xylS-type" evidence="4">
    <location>
        <begin position="224"/>
        <end position="322"/>
    </location>
</feature>
<dbReference type="InterPro" id="IPR020449">
    <property type="entry name" value="Tscrpt_reg_AraC-type_HTH"/>
</dbReference>
<organism evidence="5 6">
    <name type="scientific">Membranihabitans marinus</name>
    <dbReference type="NCBI Taxonomy" id="1227546"/>
    <lineage>
        <taxon>Bacteria</taxon>
        <taxon>Pseudomonadati</taxon>
        <taxon>Bacteroidota</taxon>
        <taxon>Saprospiria</taxon>
        <taxon>Saprospirales</taxon>
        <taxon>Saprospiraceae</taxon>
        <taxon>Membranihabitans</taxon>
    </lineage>
</organism>
<dbReference type="PANTHER" id="PTHR47893:SF1">
    <property type="entry name" value="REGULATORY PROTEIN PCHR"/>
    <property type="match status" value="1"/>
</dbReference>
<dbReference type="EMBL" id="JAHVHU010000001">
    <property type="protein sequence ID" value="MBY5956518.1"/>
    <property type="molecule type" value="Genomic_DNA"/>
</dbReference>
<dbReference type="GO" id="GO:0043565">
    <property type="term" value="F:sequence-specific DNA binding"/>
    <property type="evidence" value="ECO:0007669"/>
    <property type="project" value="InterPro"/>
</dbReference>
<dbReference type="InterPro" id="IPR018060">
    <property type="entry name" value="HTH_AraC"/>
</dbReference>
<dbReference type="PROSITE" id="PS00041">
    <property type="entry name" value="HTH_ARAC_FAMILY_1"/>
    <property type="match status" value="1"/>
</dbReference>
<reference evidence="5" key="1">
    <citation type="submission" date="2021-06" db="EMBL/GenBank/DDBJ databases">
        <title>44 bacteria genomes isolated from Dapeng, Shenzhen.</title>
        <authorList>
            <person name="Zheng W."/>
            <person name="Yu S."/>
            <person name="Huang Y."/>
        </authorList>
    </citation>
    <scope>NUCLEOTIDE SEQUENCE</scope>
    <source>
        <strain evidence="5">DP5N28-2</strain>
    </source>
</reference>
<dbReference type="AlphaFoldDB" id="A0A953L8G4"/>
<dbReference type="SMART" id="SM00342">
    <property type="entry name" value="HTH_ARAC"/>
    <property type="match status" value="1"/>
</dbReference>
<evidence type="ECO:0000256" key="3">
    <source>
        <dbReference type="ARBA" id="ARBA00023163"/>
    </source>
</evidence>
<evidence type="ECO:0000259" key="4">
    <source>
        <dbReference type="PROSITE" id="PS01124"/>
    </source>
</evidence>
<evidence type="ECO:0000256" key="1">
    <source>
        <dbReference type="ARBA" id="ARBA00023015"/>
    </source>
</evidence>
<dbReference type="Proteomes" id="UP000753961">
    <property type="component" value="Unassembled WGS sequence"/>
</dbReference>
<evidence type="ECO:0000313" key="5">
    <source>
        <dbReference type="EMBL" id="MBY5956518.1"/>
    </source>
</evidence>
<gene>
    <name evidence="5" type="ORF">KUV50_00120</name>
</gene>
<keyword evidence="3" id="KW-0804">Transcription</keyword>
<keyword evidence="6" id="KW-1185">Reference proteome</keyword>
<dbReference type="GO" id="GO:0003700">
    <property type="term" value="F:DNA-binding transcription factor activity"/>
    <property type="evidence" value="ECO:0007669"/>
    <property type="project" value="InterPro"/>
</dbReference>
<dbReference type="InterPro" id="IPR018062">
    <property type="entry name" value="HTH_AraC-typ_CS"/>
</dbReference>
<keyword evidence="1" id="KW-0805">Transcription regulation</keyword>
<protein>
    <submittedName>
        <fullName evidence="5">AraC family transcriptional regulator</fullName>
    </submittedName>
</protein>
<dbReference type="InterPro" id="IPR053142">
    <property type="entry name" value="PchR_regulatory_protein"/>
</dbReference>
<dbReference type="Gene3D" id="1.10.10.60">
    <property type="entry name" value="Homeodomain-like"/>
    <property type="match status" value="2"/>
</dbReference>
<comment type="caution">
    <text evidence="5">The sequence shown here is derived from an EMBL/GenBank/DDBJ whole genome shotgun (WGS) entry which is preliminary data.</text>
</comment>
<evidence type="ECO:0000256" key="2">
    <source>
        <dbReference type="ARBA" id="ARBA00023125"/>
    </source>
</evidence>
<dbReference type="Pfam" id="PF12833">
    <property type="entry name" value="HTH_18"/>
    <property type="match status" value="1"/>
</dbReference>
<dbReference type="PROSITE" id="PS01124">
    <property type="entry name" value="HTH_ARAC_FAMILY_2"/>
    <property type="match status" value="1"/>
</dbReference>
<sequence length="326" mass="37683">MRLTIVLGDEKATELDLDSPTPRKDDNDHLQVIAHPEVRGQFRVSRYELFKIIIIELQSEKSYTLELVSDDKQAEMFFLLEGEISCQFKVSAKSIHGKGPSHNICYASDSQRTIEVTDTKFKCLIIEYALPHFMEYLEDIPRFRDFRLKIMKNEPGVLYSEFEGLNEDMRQLLHEIECCSSDCPFQCIHIKIKVLELLLNQFKYSSPVHPVSDDVPEHEYDKIIRAKSLIEANFTDPPGIPELARQVGSNEFYLKKGFKSITGNTVYGYVQHLKMNKAVELLQEKDRTIQQVAEAVGYKYAQHFSTAFKKKYGMTPGDYKKLHVIE</sequence>
<dbReference type="PANTHER" id="PTHR47893">
    <property type="entry name" value="REGULATORY PROTEIN PCHR"/>
    <property type="match status" value="1"/>
</dbReference>
<dbReference type="InterPro" id="IPR009057">
    <property type="entry name" value="Homeodomain-like_sf"/>
</dbReference>
<evidence type="ECO:0000313" key="6">
    <source>
        <dbReference type="Proteomes" id="UP000753961"/>
    </source>
</evidence>
<accession>A0A953L8G4</accession>
<proteinExistence type="predicted"/>
<dbReference type="SUPFAM" id="SSF46689">
    <property type="entry name" value="Homeodomain-like"/>
    <property type="match status" value="2"/>
</dbReference>
<keyword evidence="2" id="KW-0238">DNA-binding</keyword>
<dbReference type="RefSeq" id="WP_222578043.1">
    <property type="nucleotide sequence ID" value="NZ_JAHVHU010000001.1"/>
</dbReference>
<dbReference type="PRINTS" id="PR00032">
    <property type="entry name" value="HTHARAC"/>
</dbReference>